<dbReference type="AlphaFoldDB" id="A0A9P6XHN1"/>
<name>A0A9P6XHN1_RHIOR</name>
<dbReference type="Proteomes" id="UP000716291">
    <property type="component" value="Unassembled WGS sequence"/>
</dbReference>
<dbReference type="OrthoDB" id="2269196at2759"/>
<keyword evidence="2" id="KW-1185">Reference proteome</keyword>
<organism evidence="1 2">
    <name type="scientific">Rhizopus oryzae</name>
    <name type="common">Mucormycosis agent</name>
    <name type="synonym">Rhizopus arrhizus var. delemar</name>
    <dbReference type="NCBI Taxonomy" id="64495"/>
    <lineage>
        <taxon>Eukaryota</taxon>
        <taxon>Fungi</taxon>
        <taxon>Fungi incertae sedis</taxon>
        <taxon>Mucoromycota</taxon>
        <taxon>Mucoromycotina</taxon>
        <taxon>Mucoromycetes</taxon>
        <taxon>Mucorales</taxon>
        <taxon>Mucorineae</taxon>
        <taxon>Rhizopodaceae</taxon>
        <taxon>Rhizopus</taxon>
    </lineage>
</organism>
<evidence type="ECO:0000313" key="2">
    <source>
        <dbReference type="Proteomes" id="UP000716291"/>
    </source>
</evidence>
<accession>A0A9P6XHN1</accession>
<gene>
    <name evidence="1" type="ORF">G6F64_001740</name>
</gene>
<reference evidence="1" key="1">
    <citation type="journal article" date="2020" name="Microb. Genom.">
        <title>Genetic diversity of clinical and environmental Mucorales isolates obtained from an investigation of mucormycosis cases among solid organ transplant recipients.</title>
        <authorList>
            <person name="Nguyen M.H."/>
            <person name="Kaul D."/>
            <person name="Muto C."/>
            <person name="Cheng S.J."/>
            <person name="Richter R.A."/>
            <person name="Bruno V.M."/>
            <person name="Liu G."/>
            <person name="Beyhan S."/>
            <person name="Sundermann A.J."/>
            <person name="Mounaud S."/>
            <person name="Pasculle A.W."/>
            <person name="Nierman W.C."/>
            <person name="Driscoll E."/>
            <person name="Cumbie R."/>
            <person name="Clancy C.J."/>
            <person name="Dupont C.L."/>
        </authorList>
    </citation>
    <scope>NUCLEOTIDE SEQUENCE</scope>
    <source>
        <strain evidence="1">GL11</strain>
    </source>
</reference>
<proteinExistence type="predicted"/>
<evidence type="ECO:0000313" key="1">
    <source>
        <dbReference type="EMBL" id="KAG1314098.1"/>
    </source>
</evidence>
<protein>
    <submittedName>
        <fullName evidence="1">Uncharacterized protein</fullName>
    </submittedName>
</protein>
<sequence length="213" mass="24159">MDCEFNNTSDILFPSDTGLPKLASPLDYKVPEAIDWASQDFMFTFHDKSTNELNNFLCFKQYIPVQPQEQEQQEEKQILSQMNQRLAVGNTELHDSLKAFFHSIQSSMQLHSQPELALPGLSWAEEANEYYGGNDIGNLDSVQELEGKRTLVAPVVDDDDDVQIDLSTQSSLSDIIMIQDKPLPPLPKNKKSALLKKFKTKTKKVIQKLFHVS</sequence>
<comment type="caution">
    <text evidence="1">The sequence shown here is derived from an EMBL/GenBank/DDBJ whole genome shotgun (WGS) entry which is preliminary data.</text>
</comment>
<dbReference type="EMBL" id="JAANQT010000139">
    <property type="protein sequence ID" value="KAG1314098.1"/>
    <property type="molecule type" value="Genomic_DNA"/>
</dbReference>